<evidence type="ECO:0000313" key="1">
    <source>
        <dbReference type="EMBL" id="CEK48654.1"/>
    </source>
</evidence>
<sequence>KIFPTETNAHVELKSRPPNILQNCPTYNDLRVQSWTEAMVQPLRFGKNNGLHPSNKIGVLT</sequence>
<protein>
    <submittedName>
        <fullName evidence="1">Uncharacterized protein</fullName>
    </submittedName>
</protein>
<dbReference type="EMBL" id="HACG01001789">
    <property type="protein sequence ID" value="CEK48654.1"/>
    <property type="molecule type" value="Transcribed_RNA"/>
</dbReference>
<dbReference type="AlphaFoldDB" id="A0A0B6XXL9"/>
<organism evidence="1">
    <name type="scientific">Arion vulgaris</name>
    <dbReference type="NCBI Taxonomy" id="1028688"/>
    <lineage>
        <taxon>Eukaryota</taxon>
        <taxon>Metazoa</taxon>
        <taxon>Spiralia</taxon>
        <taxon>Lophotrochozoa</taxon>
        <taxon>Mollusca</taxon>
        <taxon>Gastropoda</taxon>
        <taxon>Heterobranchia</taxon>
        <taxon>Euthyneura</taxon>
        <taxon>Panpulmonata</taxon>
        <taxon>Eupulmonata</taxon>
        <taxon>Stylommatophora</taxon>
        <taxon>Helicina</taxon>
        <taxon>Arionoidea</taxon>
        <taxon>Arionidae</taxon>
        <taxon>Arion</taxon>
    </lineage>
</organism>
<gene>
    <name evidence="1" type="primary">ORF4748</name>
</gene>
<proteinExistence type="predicted"/>
<accession>A0A0B6XXL9</accession>
<feature type="non-terminal residue" evidence="1">
    <location>
        <position position="1"/>
    </location>
</feature>
<reference evidence="1" key="1">
    <citation type="submission" date="2014-12" db="EMBL/GenBank/DDBJ databases">
        <title>Insight into the proteome of Arion vulgaris.</title>
        <authorList>
            <person name="Aradska J."/>
            <person name="Bulat T."/>
            <person name="Smidak R."/>
            <person name="Sarate P."/>
            <person name="Gangsoo J."/>
            <person name="Sialana F."/>
            <person name="Bilban M."/>
            <person name="Lubec G."/>
        </authorList>
    </citation>
    <scope>NUCLEOTIDE SEQUENCE</scope>
    <source>
        <tissue evidence="1">Skin</tissue>
    </source>
</reference>
<name>A0A0B6XXL9_9EUPU</name>